<dbReference type="Proteomes" id="UP000433406">
    <property type="component" value="Unassembled WGS sequence"/>
</dbReference>
<dbReference type="PANTHER" id="PTHR11895">
    <property type="entry name" value="TRANSAMIDASE"/>
    <property type="match status" value="1"/>
</dbReference>
<dbReference type="PANTHER" id="PTHR11895:SF7">
    <property type="entry name" value="GLUTAMYL-TRNA(GLN) AMIDOTRANSFERASE SUBUNIT A, MITOCHONDRIAL"/>
    <property type="match status" value="1"/>
</dbReference>
<name>A0A6I3J2U5_9ACTN</name>
<comment type="similarity">
    <text evidence="1">Belongs to the amidase family.</text>
</comment>
<dbReference type="SUPFAM" id="SSF75304">
    <property type="entry name" value="Amidase signature (AS) enzymes"/>
    <property type="match status" value="1"/>
</dbReference>
<dbReference type="PROSITE" id="PS00571">
    <property type="entry name" value="AMIDASES"/>
    <property type="match status" value="1"/>
</dbReference>
<dbReference type="Pfam" id="PF01425">
    <property type="entry name" value="Amidase"/>
    <property type="match status" value="1"/>
</dbReference>
<dbReference type="InterPro" id="IPR000120">
    <property type="entry name" value="Amidase"/>
</dbReference>
<keyword evidence="4" id="KW-1185">Reference proteome</keyword>
<accession>A0A6I3J2U5</accession>
<dbReference type="InterPro" id="IPR023631">
    <property type="entry name" value="Amidase_dom"/>
</dbReference>
<evidence type="ECO:0000256" key="1">
    <source>
        <dbReference type="ARBA" id="ARBA00009199"/>
    </source>
</evidence>
<evidence type="ECO:0000313" key="3">
    <source>
        <dbReference type="EMBL" id="MTB94846.1"/>
    </source>
</evidence>
<dbReference type="Gene3D" id="3.90.1300.10">
    <property type="entry name" value="Amidase signature (AS) domain"/>
    <property type="match status" value="1"/>
</dbReference>
<sequence length="470" mass="48453">MRVYDDAIAAAEAVRAGEVSPRELVEDAIARIEKADGVLNAVVAERFEAALAEVDAGLPDGPLTGVPTLVKDLGMQVAGLPLARGSRLWAGDVQTVDSELVRRYRAAGMVVLGTTNSPELGKNASTEPVLHGPARNPWSPAHSPGGSSGGAAAAVSAGLVPVAHGNDGGGSIRIPASACGLFGLKPSRGRVTTYPVPTTLAAPLPANHVLTRSVRDSALLLDLSSAPLPGDALAAPTPSAPFAEQAAGAPGRLRIGLATRRADGGEVSLEVVAAARRTAALCEELGHVVEETELAYDSDLLTGGFGVLMGASLLADVTHRLAELGRPLQDDDLEPFTRMLYDHYAASMTPVQVYDAQAAVQQVGWQLGAMFGRVDLLLTPTLPLPVPELGFLDTTDPSVMWQRGGDYSSFTAVANATGMPAMSVPAGLDAGGLPLGAHFMGDLGAEGTLLALGTQLEAARPWELLAPSYR</sequence>
<evidence type="ECO:0000256" key="2">
    <source>
        <dbReference type="SAM" id="MobiDB-lite"/>
    </source>
</evidence>
<dbReference type="AlphaFoldDB" id="A0A6I3J2U5"/>
<feature type="compositionally biased region" description="Low complexity" evidence="2">
    <location>
        <begin position="139"/>
        <end position="150"/>
    </location>
</feature>
<feature type="region of interest" description="Disordered" evidence="2">
    <location>
        <begin position="118"/>
        <end position="150"/>
    </location>
</feature>
<reference evidence="3 4" key="1">
    <citation type="submission" date="2019-10" db="EMBL/GenBank/DDBJ databases">
        <title>Nocardioides novel species isolated from the excrement of Marmot.</title>
        <authorList>
            <person name="Zhang G."/>
        </authorList>
    </citation>
    <scope>NUCLEOTIDE SEQUENCE [LARGE SCALE GENOMIC DNA]</scope>
    <source>
        <strain evidence="4">zg-579</strain>
    </source>
</reference>
<dbReference type="InterPro" id="IPR020556">
    <property type="entry name" value="Amidase_CS"/>
</dbReference>
<organism evidence="3 4">
    <name type="scientific">Nocardioides marmotae</name>
    <dbReference type="NCBI Taxonomy" id="2663857"/>
    <lineage>
        <taxon>Bacteria</taxon>
        <taxon>Bacillati</taxon>
        <taxon>Actinomycetota</taxon>
        <taxon>Actinomycetes</taxon>
        <taxon>Propionibacteriales</taxon>
        <taxon>Nocardioidaceae</taxon>
        <taxon>Nocardioides</taxon>
    </lineage>
</organism>
<gene>
    <name evidence="3" type="ORF">GGQ22_07090</name>
</gene>
<dbReference type="InterPro" id="IPR036928">
    <property type="entry name" value="AS_sf"/>
</dbReference>
<dbReference type="EMBL" id="WLCI01000006">
    <property type="protein sequence ID" value="MTB94846.1"/>
    <property type="molecule type" value="Genomic_DNA"/>
</dbReference>
<protein>
    <submittedName>
        <fullName evidence="3">Amidase</fullName>
    </submittedName>
</protein>
<comment type="caution">
    <text evidence="3">The sequence shown here is derived from an EMBL/GenBank/DDBJ whole genome shotgun (WGS) entry which is preliminary data.</text>
</comment>
<dbReference type="GO" id="GO:0003824">
    <property type="term" value="F:catalytic activity"/>
    <property type="evidence" value="ECO:0007669"/>
    <property type="project" value="InterPro"/>
</dbReference>
<proteinExistence type="inferred from homology"/>
<evidence type="ECO:0000313" key="4">
    <source>
        <dbReference type="Proteomes" id="UP000433406"/>
    </source>
</evidence>